<proteinExistence type="predicted"/>
<name>A0ABU8NUY9_9SPHI</name>
<protein>
    <submittedName>
        <fullName evidence="1">Uncharacterized protein</fullName>
    </submittedName>
</protein>
<evidence type="ECO:0000313" key="1">
    <source>
        <dbReference type="EMBL" id="MEJ2905058.1"/>
    </source>
</evidence>
<gene>
    <name evidence="1" type="ORF">WAE58_21615</name>
</gene>
<dbReference type="Proteomes" id="UP001378956">
    <property type="component" value="Unassembled WGS sequence"/>
</dbReference>
<reference evidence="1 2" key="1">
    <citation type="submission" date="2024-03" db="EMBL/GenBank/DDBJ databases">
        <title>Sequence of Lycoming College Course Isolates.</title>
        <authorList>
            <person name="Plotts O."/>
            <person name="Newman J."/>
        </authorList>
    </citation>
    <scope>NUCLEOTIDE SEQUENCE [LARGE SCALE GENOMIC DNA]</scope>
    <source>
        <strain evidence="1 2">CJB-3</strain>
    </source>
</reference>
<comment type="caution">
    <text evidence="1">The sequence shown here is derived from an EMBL/GenBank/DDBJ whole genome shotgun (WGS) entry which is preliminary data.</text>
</comment>
<evidence type="ECO:0000313" key="2">
    <source>
        <dbReference type="Proteomes" id="UP001378956"/>
    </source>
</evidence>
<organism evidence="1 2">
    <name type="scientific">Pedobacter panaciterrae</name>
    <dbReference type="NCBI Taxonomy" id="363849"/>
    <lineage>
        <taxon>Bacteria</taxon>
        <taxon>Pseudomonadati</taxon>
        <taxon>Bacteroidota</taxon>
        <taxon>Sphingobacteriia</taxon>
        <taxon>Sphingobacteriales</taxon>
        <taxon>Sphingobacteriaceae</taxon>
        <taxon>Pedobacter</taxon>
    </lineage>
</organism>
<accession>A0ABU8NUY9</accession>
<dbReference type="EMBL" id="JBBEUB010000009">
    <property type="protein sequence ID" value="MEJ2905058.1"/>
    <property type="molecule type" value="Genomic_DNA"/>
</dbReference>
<sequence>MVARENPALFKEMCNKSEPMLLPRQAKLIPEIHAELKKQNPDIDKTDESIMLAACIYQAFAPATMIGGSDLERLPNGIRPVMCNVMQWKDAPTANYYSRISSVYFKGNSFKERIMNVLNVFERFSSKTNQQQLF</sequence>
<keyword evidence="2" id="KW-1185">Reference proteome</keyword>